<accession>A0ACB7TMM3</accession>
<sequence>MARNGPWIFASFNADLDLGDGPVPGTVDAEGFTLICVARRSDFEDESPRYRARTYPSGFWSSSDEGDAEASSHSSSNKDSSGLEPVDSSQDSSQPVRRPRYGSSGSSGYEPLLSTAVVDGGVRTEVMHRSPSTSATSQFAFQIYIPFPANRTNISSSGIQAATPPQGSLRKDELSSTSHAFEAVVPDPRPLRSHLGAERGAVSDVLGPRRQREVSHHDRRPFGVFVEPEENDVTKLHALLVAPRDNQYENSFFNLIPHQVSSKLRGEPTSRWQYDHRRRQGALRSAPRRLRRCTRRHSAYESRRASVEPKQNSFKTVVESIKSLLNVKETRTNESDYERPVGSSGCDTAIQHETIRVAVCDTVEECLNSTRCDGALLEHYGWYEKVVSDQAHLDGTVIVNPFGNSKGVCQHRNFLGRLWYLNEWLHQSYPTVDGKEDAAQV</sequence>
<name>A0ACB7TMM3_HYAAI</name>
<evidence type="ECO:0000313" key="1">
    <source>
        <dbReference type="EMBL" id="KAH6947471.1"/>
    </source>
</evidence>
<protein>
    <submittedName>
        <fullName evidence="1">Uncharacterized protein</fullName>
    </submittedName>
</protein>
<organism evidence="1 2">
    <name type="scientific">Hyalomma asiaticum</name>
    <name type="common">Tick</name>
    <dbReference type="NCBI Taxonomy" id="266040"/>
    <lineage>
        <taxon>Eukaryota</taxon>
        <taxon>Metazoa</taxon>
        <taxon>Ecdysozoa</taxon>
        <taxon>Arthropoda</taxon>
        <taxon>Chelicerata</taxon>
        <taxon>Arachnida</taxon>
        <taxon>Acari</taxon>
        <taxon>Parasitiformes</taxon>
        <taxon>Ixodida</taxon>
        <taxon>Ixodoidea</taxon>
        <taxon>Ixodidae</taxon>
        <taxon>Hyalomminae</taxon>
        <taxon>Hyalomma</taxon>
    </lineage>
</organism>
<gene>
    <name evidence="1" type="ORF">HPB50_019064</name>
</gene>
<keyword evidence="2" id="KW-1185">Reference proteome</keyword>
<reference evidence="1" key="1">
    <citation type="submission" date="2020-05" db="EMBL/GenBank/DDBJ databases">
        <title>Large-scale comparative analyses of tick genomes elucidate their genetic diversity and vector capacities.</title>
        <authorList>
            <person name="Jia N."/>
            <person name="Wang J."/>
            <person name="Shi W."/>
            <person name="Du L."/>
            <person name="Sun Y."/>
            <person name="Zhan W."/>
            <person name="Jiang J."/>
            <person name="Wang Q."/>
            <person name="Zhang B."/>
            <person name="Ji P."/>
            <person name="Sakyi L.B."/>
            <person name="Cui X."/>
            <person name="Yuan T."/>
            <person name="Jiang B."/>
            <person name="Yang W."/>
            <person name="Lam T.T.-Y."/>
            <person name="Chang Q."/>
            <person name="Ding S."/>
            <person name="Wang X."/>
            <person name="Zhu J."/>
            <person name="Ruan X."/>
            <person name="Zhao L."/>
            <person name="Wei J."/>
            <person name="Que T."/>
            <person name="Du C."/>
            <person name="Cheng J."/>
            <person name="Dai P."/>
            <person name="Han X."/>
            <person name="Huang E."/>
            <person name="Gao Y."/>
            <person name="Liu J."/>
            <person name="Shao H."/>
            <person name="Ye R."/>
            <person name="Li L."/>
            <person name="Wei W."/>
            <person name="Wang X."/>
            <person name="Wang C."/>
            <person name="Yang T."/>
            <person name="Huo Q."/>
            <person name="Li W."/>
            <person name="Guo W."/>
            <person name="Chen H."/>
            <person name="Zhou L."/>
            <person name="Ni X."/>
            <person name="Tian J."/>
            <person name="Zhou Y."/>
            <person name="Sheng Y."/>
            <person name="Liu T."/>
            <person name="Pan Y."/>
            <person name="Xia L."/>
            <person name="Li J."/>
            <person name="Zhao F."/>
            <person name="Cao W."/>
        </authorList>
    </citation>
    <scope>NUCLEOTIDE SEQUENCE</scope>
    <source>
        <strain evidence="1">Hyas-2018</strain>
    </source>
</reference>
<dbReference type="EMBL" id="CM023481">
    <property type="protein sequence ID" value="KAH6947471.1"/>
    <property type="molecule type" value="Genomic_DNA"/>
</dbReference>
<dbReference type="Proteomes" id="UP000821845">
    <property type="component" value="Chromosome 1"/>
</dbReference>
<proteinExistence type="predicted"/>
<evidence type="ECO:0000313" key="2">
    <source>
        <dbReference type="Proteomes" id="UP000821845"/>
    </source>
</evidence>
<comment type="caution">
    <text evidence="1">The sequence shown here is derived from an EMBL/GenBank/DDBJ whole genome shotgun (WGS) entry which is preliminary data.</text>
</comment>